<feature type="compositionally biased region" description="Low complexity" evidence="1">
    <location>
        <begin position="631"/>
        <end position="641"/>
    </location>
</feature>
<name>A0A2C6L719_9APIC</name>
<feature type="compositionally biased region" description="Basic and acidic residues" evidence="1">
    <location>
        <begin position="824"/>
        <end position="857"/>
    </location>
</feature>
<dbReference type="PANTHER" id="PTHR36812:SF9">
    <property type="entry name" value="MYB-LIKE PROTEIN X ISOFORM X1"/>
    <property type="match status" value="1"/>
</dbReference>
<feature type="compositionally biased region" description="Basic and acidic residues" evidence="1">
    <location>
        <begin position="1337"/>
        <end position="1352"/>
    </location>
</feature>
<feature type="compositionally biased region" description="Basic and acidic residues" evidence="1">
    <location>
        <begin position="747"/>
        <end position="768"/>
    </location>
</feature>
<feature type="compositionally biased region" description="Low complexity" evidence="1">
    <location>
        <begin position="973"/>
        <end position="982"/>
    </location>
</feature>
<feature type="region of interest" description="Disordered" evidence="1">
    <location>
        <begin position="628"/>
        <end position="667"/>
    </location>
</feature>
<feature type="compositionally biased region" description="Basic and acidic residues" evidence="1">
    <location>
        <begin position="229"/>
        <end position="243"/>
    </location>
</feature>
<reference evidence="2 3" key="1">
    <citation type="journal article" date="2017" name="Int. J. Parasitol.">
        <title>The genome of the protozoan parasite Cystoisospora suis and a reverse vaccinology approach to identify vaccine candidates.</title>
        <authorList>
            <person name="Palmieri N."/>
            <person name="Shrestha A."/>
            <person name="Ruttkowski B."/>
            <person name="Beck T."/>
            <person name="Vogl C."/>
            <person name="Tomley F."/>
            <person name="Blake D.P."/>
            <person name="Joachim A."/>
        </authorList>
    </citation>
    <scope>NUCLEOTIDE SEQUENCE [LARGE SCALE GENOMIC DNA]</scope>
    <source>
        <strain evidence="2 3">Wien I</strain>
    </source>
</reference>
<feature type="compositionally biased region" description="Low complexity" evidence="1">
    <location>
        <begin position="254"/>
        <end position="274"/>
    </location>
</feature>
<feature type="compositionally biased region" description="Acidic residues" evidence="1">
    <location>
        <begin position="1413"/>
        <end position="1428"/>
    </location>
</feature>
<feature type="compositionally biased region" description="Polar residues" evidence="1">
    <location>
        <begin position="1158"/>
        <end position="1170"/>
    </location>
</feature>
<feature type="compositionally biased region" description="Basic and acidic residues" evidence="1">
    <location>
        <begin position="1029"/>
        <end position="1060"/>
    </location>
</feature>
<feature type="compositionally biased region" description="Basic and acidic residues" evidence="1">
    <location>
        <begin position="889"/>
        <end position="908"/>
    </location>
</feature>
<accession>A0A2C6L719</accession>
<feature type="compositionally biased region" description="Basic and acidic residues" evidence="1">
    <location>
        <begin position="1126"/>
        <end position="1141"/>
    </location>
</feature>
<gene>
    <name evidence="2" type="ORF">CSUI_002901</name>
</gene>
<feature type="compositionally biased region" description="Basic and acidic residues" evidence="1">
    <location>
        <begin position="483"/>
        <end position="542"/>
    </location>
</feature>
<feature type="region of interest" description="Disordered" evidence="1">
    <location>
        <begin position="401"/>
        <end position="426"/>
    </location>
</feature>
<proteinExistence type="predicted"/>
<feature type="region of interest" description="Disordered" evidence="1">
    <location>
        <begin position="1074"/>
        <end position="1179"/>
    </location>
</feature>
<feature type="compositionally biased region" description="Basic and acidic residues" evidence="1">
    <location>
        <begin position="1207"/>
        <end position="1240"/>
    </location>
</feature>
<feature type="region of interest" description="Disordered" evidence="1">
    <location>
        <begin position="746"/>
        <end position="769"/>
    </location>
</feature>
<dbReference type="GeneID" id="94426311"/>
<feature type="compositionally biased region" description="Low complexity" evidence="1">
    <location>
        <begin position="1115"/>
        <end position="1124"/>
    </location>
</feature>
<evidence type="ECO:0000256" key="1">
    <source>
        <dbReference type="SAM" id="MobiDB-lite"/>
    </source>
</evidence>
<feature type="compositionally biased region" description="Basic and acidic residues" evidence="1">
    <location>
        <begin position="867"/>
        <end position="881"/>
    </location>
</feature>
<dbReference type="RefSeq" id="XP_067924918.1">
    <property type="nucleotide sequence ID" value="XM_068063100.1"/>
</dbReference>
<feature type="compositionally biased region" description="Low complexity" evidence="1">
    <location>
        <begin position="1003"/>
        <end position="1017"/>
    </location>
</feature>
<feature type="compositionally biased region" description="Low complexity" evidence="1">
    <location>
        <begin position="1306"/>
        <end position="1320"/>
    </location>
</feature>
<evidence type="ECO:0000313" key="3">
    <source>
        <dbReference type="Proteomes" id="UP000221165"/>
    </source>
</evidence>
<feature type="region of interest" description="Disordered" evidence="1">
    <location>
        <begin position="192"/>
        <end position="274"/>
    </location>
</feature>
<feature type="compositionally biased region" description="Low complexity" evidence="1">
    <location>
        <begin position="192"/>
        <end position="209"/>
    </location>
</feature>
<organism evidence="2 3">
    <name type="scientific">Cystoisospora suis</name>
    <dbReference type="NCBI Taxonomy" id="483139"/>
    <lineage>
        <taxon>Eukaryota</taxon>
        <taxon>Sar</taxon>
        <taxon>Alveolata</taxon>
        <taxon>Apicomplexa</taxon>
        <taxon>Conoidasida</taxon>
        <taxon>Coccidia</taxon>
        <taxon>Eucoccidiorida</taxon>
        <taxon>Eimeriorina</taxon>
        <taxon>Sarcocystidae</taxon>
        <taxon>Cystoisospora</taxon>
    </lineage>
</organism>
<dbReference type="EMBL" id="MIGC01001233">
    <property type="protein sequence ID" value="PHJ23242.1"/>
    <property type="molecule type" value="Genomic_DNA"/>
</dbReference>
<dbReference type="Proteomes" id="UP000221165">
    <property type="component" value="Unassembled WGS sequence"/>
</dbReference>
<feature type="compositionally biased region" description="Acidic residues" evidence="1">
    <location>
        <begin position="1524"/>
        <end position="1552"/>
    </location>
</feature>
<sequence length="1552" mass="178990">MRAHEAIKKLQHDYAEKVALEDMKKNRRKLVKEMERKRTEACVRAARASRMELPISQRRVTQATRRYTRTEQEESFEEISTFSSCLYEETFTAGEFHREDKKICKERMIEGFADKKTNEGEGEEQKENVCRVDLCMRRGEQRICGLVDLSSKKLSSGTIRRLERRQRDFSTSFFHRGEGTEGDISITQANNSLLLPPSRHDPSSSSHRLTSFGKEADRQSLSQNLRDFSSLRRTREKETKEQRATASLIDLHPRPSSSSQQRFPGFSSPLQSLPSSSFSCERRSVFLGHSSSMHGNRMQTLARDKEDQEEEEEDSWCRSFPPLDVDRREKQDCFEATSSYPPHLPYDRRSHDTLAKMRIHHSNGSEARQREDERDCMPVFLQGESGGDDFLFERRKYLSSGEKRSQKDLGKGKQKNAEETGNEEDDVLCLYSERNHLRWRREDERRAMIYERREMSSHEEEEEQARCLTSLYTVPGKRSQGLHVDHEEYERRDKRRNREEKIENVKQENAREGKKTEPFLIREGKHREREKERRRRSSAEEERGWEIDVRYHGVRDACGDDSSSFLDPFHREEDEDSRQNIHYIKSNMMSLNRLHPFYCEGMKDRGEEEEKRTGFAYSSSSSFSNEVLDISSSSSPTSSTSRLPTYHLDPSFPTSHENSSSRRRLSSSPFPSTFRSFANAPLQSVQDNFHPYHHDSSDRFGYVEPSSSPSCFAKKSFAHTFSFAKLPPPSSACFFSSASSSFYSSSLKEEEKKKDTRDSNALEDDKHTIACAPGERQSFSKLCSSFSSSLPVEPSHDNLSFLSPFSPERKKKTEKMKCTASCQEEEKEKAKEGEEEEKEKSRVERRGSKNEMTEEKEKKKKHSTRSSYDEREMREGDRNNECEEEEETSDRCERVKDDKRKKKNREEELSTESPSSSVSHSLLHPSSSSSLSFYKKGSLGSTSPSQSLPTTTDTLSSCLSSTSPSLLAVCSSSLALSRDPSSVTSLRVYTPRGRQEKEEEDCYSSSSSLAHYSSHISQVQKTSPSFVAKYERREEEERRKKGDEEYKVEGKRKEEEKEDEGRFIRSLFYPPFMSSLPNQRNEGREVRKECMFSSSSSSREKGSFFFSPQEERNASSIFTSSSSSLGRREDNRQFSSTEDHSSVSSFLPSRSSLSHLSTDTSMIREVSQTLDKGEEEKKKSALAFSDKVLQEHLQLAIQRRQGNCAIQKREEERRRSREQEREMERREEVVREREKEEAKTMKGVTMVGEMQREKEQEAPKREAKKEMKERFFLSRQDLQLYVSSPPSSSNRDDRNHPTHQEENLTPSSSSSSLLSSVSPLADETCSSSFPAGPSQQKDVEVGHSEGKQEHQGNPRSCLHPKRPPPLLLLAEGLSTPLSSSLYSSSSHSCNTSTSQGSLLWISRGETFSTPHAEEEEEQQREKEEEEEKSWEISERVLGREEESSGRCVPSEKEENEEKRQAEEGREKKETVSRGCRGEISSRSISQARSVLLQQCKRKEERRRRRKSSDSVSCRRRLKKRDGKEEEEDHEEANEGDNEETGEEDEEEEKDIE</sequence>
<feature type="compositionally biased region" description="Low complexity" evidence="1">
    <location>
        <begin position="1142"/>
        <end position="1157"/>
    </location>
</feature>
<feature type="region of interest" description="Disordered" evidence="1">
    <location>
        <begin position="479"/>
        <end position="542"/>
    </location>
</feature>
<feature type="compositionally biased region" description="Polar residues" evidence="1">
    <location>
        <begin position="1324"/>
        <end position="1336"/>
    </location>
</feature>
<feature type="region of interest" description="Disordered" evidence="1">
    <location>
        <begin position="1400"/>
        <end position="1552"/>
    </location>
</feature>
<feature type="compositionally biased region" description="Low complexity" evidence="1">
    <location>
        <begin position="1092"/>
        <end position="1107"/>
    </location>
</feature>
<feature type="compositionally biased region" description="Polar residues" evidence="1">
    <location>
        <begin position="290"/>
        <end position="299"/>
    </location>
</feature>
<feature type="compositionally biased region" description="Basic and acidic residues" evidence="1">
    <location>
        <begin position="401"/>
        <end position="418"/>
    </location>
</feature>
<feature type="compositionally biased region" description="Basic and acidic residues" evidence="1">
    <location>
        <begin position="1429"/>
        <end position="1471"/>
    </location>
</feature>
<dbReference type="VEuPathDB" id="ToxoDB:CSUI_002901"/>
<feature type="compositionally biased region" description="Polar residues" evidence="1">
    <location>
        <begin position="1480"/>
        <end position="1492"/>
    </location>
</feature>
<feature type="region of interest" description="Disordered" evidence="1">
    <location>
        <begin position="290"/>
        <end position="318"/>
    </location>
</feature>
<feature type="region of interest" description="Disordered" evidence="1">
    <location>
        <begin position="785"/>
        <end position="960"/>
    </location>
</feature>
<feature type="region of interest" description="Disordered" evidence="1">
    <location>
        <begin position="973"/>
        <end position="1060"/>
    </location>
</feature>
<evidence type="ECO:0000313" key="2">
    <source>
        <dbReference type="EMBL" id="PHJ23242.1"/>
    </source>
</evidence>
<dbReference type="PANTHER" id="PTHR36812">
    <property type="entry name" value="NEUROFILAMENT TRIPLET M PROTEIN-LIKE PROTEIN"/>
    <property type="match status" value="1"/>
</dbReference>
<feature type="compositionally biased region" description="Basic and acidic residues" evidence="1">
    <location>
        <begin position="1081"/>
        <end position="1090"/>
    </location>
</feature>
<feature type="region of interest" description="Disordered" evidence="1">
    <location>
        <begin position="1201"/>
        <end position="1371"/>
    </location>
</feature>
<keyword evidence="3" id="KW-1185">Reference proteome</keyword>
<feature type="compositionally biased region" description="Basic and acidic residues" evidence="1">
    <location>
        <begin position="1290"/>
        <end position="1302"/>
    </location>
</feature>
<protein>
    <submittedName>
        <fullName evidence="2">Uncharacterized protein</fullName>
    </submittedName>
</protein>
<feature type="compositionally biased region" description="Basic and acidic residues" evidence="1">
    <location>
        <begin position="1250"/>
        <end position="1272"/>
    </location>
</feature>
<feature type="compositionally biased region" description="Low complexity" evidence="1">
    <location>
        <begin position="911"/>
        <end position="960"/>
    </location>
</feature>
<comment type="caution">
    <text evidence="2">The sequence shown here is derived from an EMBL/GenBank/DDBJ whole genome shotgun (WGS) entry which is preliminary data.</text>
</comment>